<accession>A0A225VJV5</accession>
<dbReference type="AlphaFoldDB" id="A0A225VJV5"/>
<organism evidence="1 2">
    <name type="scientific">Phytophthora megakarya</name>
    <dbReference type="NCBI Taxonomy" id="4795"/>
    <lineage>
        <taxon>Eukaryota</taxon>
        <taxon>Sar</taxon>
        <taxon>Stramenopiles</taxon>
        <taxon>Oomycota</taxon>
        <taxon>Peronosporomycetes</taxon>
        <taxon>Peronosporales</taxon>
        <taxon>Peronosporaceae</taxon>
        <taxon>Phytophthora</taxon>
    </lineage>
</organism>
<name>A0A225VJV5_9STRA</name>
<dbReference type="EMBL" id="NBNE01004307">
    <property type="protein sequence ID" value="OWZ05683.1"/>
    <property type="molecule type" value="Genomic_DNA"/>
</dbReference>
<comment type="caution">
    <text evidence="1">The sequence shown here is derived from an EMBL/GenBank/DDBJ whole genome shotgun (WGS) entry which is preliminary data.</text>
</comment>
<sequence>MNSSSFAGKSFDAQSGVEPTRCSICPGDNEMIERHLHCKSETCRPSGVSVKCPARWKVRHCNTSCTWVIFSNQAVHLRESIDCSIPPRPKVTPEMKAYIRRMDENAVAPRLIWSNLLRSPEIPEPALGYPSYTQVQRSVKHIRWLEGSKNSVQLVRELVRNKAFVADLDSNTAIAFGNRENADGFPYVGNGEDDEPLILGITTKTLLRRIMELQEQEKFLTFHMDATFKLHDLGYPVIACGFTDSHRVYQLADLFINTMKSPIRIDAVLGDAESAQVNALEKLAEFEYGKYLMGFFHVLYNVRKRIRHLSDSVRGL</sequence>
<dbReference type="OrthoDB" id="166868at2759"/>
<evidence type="ECO:0008006" key="3">
    <source>
        <dbReference type="Google" id="ProtNLM"/>
    </source>
</evidence>
<evidence type="ECO:0000313" key="2">
    <source>
        <dbReference type="Proteomes" id="UP000198211"/>
    </source>
</evidence>
<proteinExistence type="predicted"/>
<reference evidence="2" key="1">
    <citation type="submission" date="2017-03" db="EMBL/GenBank/DDBJ databases">
        <title>Phytopthora megakarya and P. palmivora, two closely related causual agents of cacao black pod achieved similar genome size and gene model numbers by different mechanisms.</title>
        <authorList>
            <person name="Ali S."/>
            <person name="Shao J."/>
            <person name="Larry D.J."/>
            <person name="Kronmiller B."/>
            <person name="Shen D."/>
            <person name="Strem M.D."/>
            <person name="Melnick R.L."/>
            <person name="Guiltinan M.J."/>
            <person name="Tyler B.M."/>
            <person name="Meinhardt L.W."/>
            <person name="Bailey B.A."/>
        </authorList>
    </citation>
    <scope>NUCLEOTIDE SEQUENCE [LARGE SCALE GENOMIC DNA]</scope>
    <source>
        <strain evidence="2">zdho120</strain>
    </source>
</reference>
<dbReference type="Proteomes" id="UP000198211">
    <property type="component" value="Unassembled WGS sequence"/>
</dbReference>
<evidence type="ECO:0000313" key="1">
    <source>
        <dbReference type="EMBL" id="OWZ05683.1"/>
    </source>
</evidence>
<keyword evidence="2" id="KW-1185">Reference proteome</keyword>
<protein>
    <recommendedName>
        <fullName evidence="3">MULE transposase domain-containing protein</fullName>
    </recommendedName>
</protein>
<gene>
    <name evidence="1" type="ORF">PHMEG_00022182</name>
</gene>